<dbReference type="EC" id="2.3.1.180" evidence="9"/>
<dbReference type="InterPro" id="IPR013751">
    <property type="entry name" value="ACP_syn_III_N"/>
</dbReference>
<evidence type="ECO:0000256" key="4">
    <source>
        <dbReference type="ARBA" id="ARBA00022832"/>
    </source>
</evidence>
<dbReference type="EMBL" id="JBHSHC010000128">
    <property type="protein sequence ID" value="MFC4769411.1"/>
    <property type="molecule type" value="Genomic_DNA"/>
</dbReference>
<dbReference type="CDD" id="cd00830">
    <property type="entry name" value="KAS_III"/>
    <property type="match status" value="1"/>
</dbReference>
<evidence type="ECO:0000256" key="9">
    <source>
        <dbReference type="HAMAP-Rule" id="MF_01815"/>
    </source>
</evidence>
<comment type="caution">
    <text evidence="12">The sequence shown here is derived from an EMBL/GenBank/DDBJ whole genome shotgun (WGS) entry which is preliminary data.</text>
</comment>
<comment type="catalytic activity">
    <reaction evidence="9">
        <text>malonyl-[ACP] + acetyl-CoA + H(+) = 3-oxobutanoyl-[ACP] + CO2 + CoA</text>
        <dbReference type="Rhea" id="RHEA:12080"/>
        <dbReference type="Rhea" id="RHEA-COMP:9623"/>
        <dbReference type="Rhea" id="RHEA-COMP:9625"/>
        <dbReference type="ChEBI" id="CHEBI:15378"/>
        <dbReference type="ChEBI" id="CHEBI:16526"/>
        <dbReference type="ChEBI" id="CHEBI:57287"/>
        <dbReference type="ChEBI" id="CHEBI:57288"/>
        <dbReference type="ChEBI" id="CHEBI:78449"/>
        <dbReference type="ChEBI" id="CHEBI:78450"/>
        <dbReference type="EC" id="2.3.1.180"/>
    </reaction>
</comment>
<evidence type="ECO:0000313" key="12">
    <source>
        <dbReference type="EMBL" id="MFC4769411.1"/>
    </source>
</evidence>
<dbReference type="InterPro" id="IPR004655">
    <property type="entry name" value="FabH"/>
</dbReference>
<evidence type="ECO:0000256" key="8">
    <source>
        <dbReference type="ARBA" id="ARBA00023315"/>
    </source>
</evidence>
<dbReference type="HAMAP" id="MF_01815">
    <property type="entry name" value="FabH"/>
    <property type="match status" value="1"/>
</dbReference>
<proteinExistence type="inferred from homology"/>
<evidence type="ECO:0000256" key="6">
    <source>
        <dbReference type="ARBA" id="ARBA00023160"/>
    </source>
</evidence>
<dbReference type="NCBIfam" id="TIGR00747">
    <property type="entry name" value="fabH"/>
    <property type="match status" value="1"/>
</dbReference>
<keyword evidence="9" id="KW-0963">Cytoplasm</keyword>
<comment type="domain">
    <text evidence="9">The last Arg residue of the ACP-binding site is essential for the weak association between ACP/AcpP and FabH.</text>
</comment>
<evidence type="ECO:0000313" key="13">
    <source>
        <dbReference type="Proteomes" id="UP001596002"/>
    </source>
</evidence>
<accession>A0ABV9Q4I0</accession>
<gene>
    <name evidence="9" type="primary">fabH</name>
    <name evidence="12" type="ORF">ACFO8Q_18945</name>
</gene>
<comment type="function">
    <text evidence="9">Catalyzes the condensation reaction of fatty acid synthesis by the addition to an acyl acceptor of two carbons from malonyl-ACP. Catalyzes the first condensation reaction which initiates fatty acid synthesis and may therefore play a role in governing the total rate of fatty acid production. Possesses both acetoacetyl-ACP synthase and acetyl transacylase activities. Its substrate specificity determines the biosynthesis of branched-chain and/or straight-chain of fatty acids.</text>
</comment>
<dbReference type="Pfam" id="PF08541">
    <property type="entry name" value="ACP_syn_III_C"/>
    <property type="match status" value="1"/>
</dbReference>
<keyword evidence="4 9" id="KW-0276">Fatty acid metabolism</keyword>
<keyword evidence="13" id="KW-1185">Reference proteome</keyword>
<organism evidence="12 13">
    <name type="scientific">Effusibacillus consociatus</name>
    <dbReference type="NCBI Taxonomy" id="1117041"/>
    <lineage>
        <taxon>Bacteria</taxon>
        <taxon>Bacillati</taxon>
        <taxon>Bacillota</taxon>
        <taxon>Bacilli</taxon>
        <taxon>Bacillales</taxon>
        <taxon>Alicyclobacillaceae</taxon>
        <taxon>Effusibacillus</taxon>
    </lineage>
</organism>
<keyword evidence="6 9" id="KW-0275">Fatty acid biosynthesis</keyword>
<dbReference type="InterPro" id="IPR013747">
    <property type="entry name" value="ACP_syn_III_C"/>
</dbReference>
<dbReference type="Proteomes" id="UP001596002">
    <property type="component" value="Unassembled WGS sequence"/>
</dbReference>
<keyword evidence="5 9" id="KW-0443">Lipid metabolism</keyword>
<evidence type="ECO:0000259" key="11">
    <source>
        <dbReference type="Pfam" id="PF08545"/>
    </source>
</evidence>
<dbReference type="RefSeq" id="WP_380027897.1">
    <property type="nucleotide sequence ID" value="NZ_JBHSHC010000128.1"/>
</dbReference>
<feature type="region of interest" description="ACP-binding" evidence="9">
    <location>
        <begin position="252"/>
        <end position="256"/>
    </location>
</feature>
<name>A0ABV9Q4I0_9BACL</name>
<feature type="domain" description="Beta-ketoacyl-[acyl-carrier-protein] synthase III C-terminal" evidence="10">
    <location>
        <begin position="236"/>
        <end position="324"/>
    </location>
</feature>
<comment type="subcellular location">
    <subcellularLocation>
        <location evidence="9">Cytoplasm</location>
    </subcellularLocation>
</comment>
<comment type="subunit">
    <text evidence="9">Homodimer.</text>
</comment>
<feature type="active site" evidence="9">
    <location>
        <position position="113"/>
    </location>
</feature>
<evidence type="ECO:0000256" key="2">
    <source>
        <dbReference type="ARBA" id="ARBA00022516"/>
    </source>
</evidence>
<dbReference type="Pfam" id="PF08545">
    <property type="entry name" value="ACP_syn_III"/>
    <property type="match status" value="1"/>
</dbReference>
<dbReference type="Gene3D" id="3.40.47.10">
    <property type="match status" value="1"/>
</dbReference>
<keyword evidence="7 9" id="KW-0511">Multifunctional enzyme</keyword>
<dbReference type="PANTHER" id="PTHR43091:SF1">
    <property type="entry name" value="BETA-KETOACYL-[ACYL-CARRIER-PROTEIN] SYNTHASE III, CHLOROPLASTIC"/>
    <property type="match status" value="1"/>
</dbReference>
<evidence type="ECO:0000256" key="5">
    <source>
        <dbReference type="ARBA" id="ARBA00023098"/>
    </source>
</evidence>
<keyword evidence="3 9" id="KW-0808">Transferase</keyword>
<dbReference type="InterPro" id="IPR016039">
    <property type="entry name" value="Thiolase-like"/>
</dbReference>
<feature type="active site" evidence="9">
    <location>
        <position position="251"/>
    </location>
</feature>
<dbReference type="NCBIfam" id="NF006829">
    <property type="entry name" value="PRK09352.1"/>
    <property type="match status" value="1"/>
</dbReference>
<keyword evidence="8 9" id="KW-0012">Acyltransferase</keyword>
<comment type="pathway">
    <text evidence="9">Lipid metabolism; fatty acid biosynthesis.</text>
</comment>
<sequence length="324" mass="35464">MYKAVISGIGSYVPEQRLSNRDLEQMVDTSDEWIITRTGISERRIAASWQATSDLAFQAAAAALKDANLSPEDIDLLVVATVTPDHIFPSVACQLQHRLGCRNVGAFDVGATCVGFISALNIAEQFLKNGRHQHILVVGADTLSRITDYTDRSTCILFADGAGAWVVSRSEISDEKGIIHSSIHSAGEHFERLYVPEGGSRHPAGKETKAKIVMEGNKIFKLAVNAMSQTVQETMETTGYTAEDIDWLIPHQANQRILEAVAKNLDFDQEKVINTIKYYGNNSSATIPLAMDTAVKDGRIRRGDTIMLTAFGGGLVWGSLLFEY</sequence>
<reference evidence="13" key="1">
    <citation type="journal article" date="2019" name="Int. J. Syst. Evol. Microbiol.">
        <title>The Global Catalogue of Microorganisms (GCM) 10K type strain sequencing project: providing services to taxonomists for standard genome sequencing and annotation.</title>
        <authorList>
            <consortium name="The Broad Institute Genomics Platform"/>
            <consortium name="The Broad Institute Genome Sequencing Center for Infectious Disease"/>
            <person name="Wu L."/>
            <person name="Ma J."/>
        </authorList>
    </citation>
    <scope>NUCLEOTIDE SEQUENCE [LARGE SCALE GENOMIC DNA]</scope>
    <source>
        <strain evidence="13">WYCCWR 12678</strain>
    </source>
</reference>
<evidence type="ECO:0000256" key="3">
    <source>
        <dbReference type="ARBA" id="ARBA00022679"/>
    </source>
</evidence>
<feature type="domain" description="Beta-ketoacyl-[acyl-carrier-protein] synthase III N-terminal" evidence="11">
    <location>
        <begin position="107"/>
        <end position="187"/>
    </location>
</feature>
<dbReference type="GO" id="GO:0033818">
    <property type="term" value="F:beta-ketoacyl-acyl-carrier-protein synthase III activity"/>
    <property type="evidence" value="ECO:0007669"/>
    <property type="project" value="UniProtKB-EC"/>
</dbReference>
<evidence type="ECO:0000256" key="7">
    <source>
        <dbReference type="ARBA" id="ARBA00023268"/>
    </source>
</evidence>
<feature type="active site" evidence="9">
    <location>
        <position position="281"/>
    </location>
</feature>
<dbReference type="SUPFAM" id="SSF53901">
    <property type="entry name" value="Thiolase-like"/>
    <property type="match status" value="1"/>
</dbReference>
<comment type="similarity">
    <text evidence="1 9">Belongs to the thiolase-like superfamily. FabH family.</text>
</comment>
<dbReference type="PANTHER" id="PTHR43091">
    <property type="entry name" value="3-OXOACYL-[ACYL-CARRIER-PROTEIN] SYNTHASE"/>
    <property type="match status" value="1"/>
</dbReference>
<evidence type="ECO:0000256" key="1">
    <source>
        <dbReference type="ARBA" id="ARBA00008642"/>
    </source>
</evidence>
<protein>
    <recommendedName>
        <fullName evidence="9">Beta-ketoacyl-[acyl-carrier-protein] synthase III</fullName>
        <shortName evidence="9">Beta-ketoacyl-ACP synthase III</shortName>
        <shortName evidence="9">KAS III</shortName>
        <ecNumber evidence="9">2.3.1.180</ecNumber>
    </recommendedName>
    <alternativeName>
        <fullName evidence="9">3-oxoacyl-[acyl-carrier-protein] synthase 3</fullName>
    </alternativeName>
    <alternativeName>
        <fullName evidence="9">3-oxoacyl-[acyl-carrier-protein] synthase III</fullName>
    </alternativeName>
</protein>
<keyword evidence="2 9" id="KW-0444">Lipid biosynthesis</keyword>
<evidence type="ECO:0000259" key="10">
    <source>
        <dbReference type="Pfam" id="PF08541"/>
    </source>
</evidence>